<dbReference type="AlphaFoldDB" id="A0A5C6CKQ2"/>
<dbReference type="OrthoDB" id="270820at2"/>
<evidence type="ECO:0000313" key="3">
    <source>
        <dbReference type="EMBL" id="TWU25002.1"/>
    </source>
</evidence>
<dbReference type="PROSITE" id="PS50801">
    <property type="entry name" value="STAS"/>
    <property type="match status" value="1"/>
</dbReference>
<dbReference type="Gene3D" id="3.30.750.24">
    <property type="entry name" value="STAS domain"/>
    <property type="match status" value="1"/>
</dbReference>
<evidence type="ECO:0000256" key="1">
    <source>
        <dbReference type="SAM" id="MobiDB-lite"/>
    </source>
</evidence>
<evidence type="ECO:0000259" key="2">
    <source>
        <dbReference type="PROSITE" id="PS50801"/>
    </source>
</evidence>
<organism evidence="3 4">
    <name type="scientific">Novipirellula galeiformis</name>
    <dbReference type="NCBI Taxonomy" id="2528004"/>
    <lineage>
        <taxon>Bacteria</taxon>
        <taxon>Pseudomonadati</taxon>
        <taxon>Planctomycetota</taxon>
        <taxon>Planctomycetia</taxon>
        <taxon>Pirellulales</taxon>
        <taxon>Pirellulaceae</taxon>
        <taxon>Novipirellula</taxon>
    </lineage>
</organism>
<feature type="region of interest" description="Disordered" evidence="1">
    <location>
        <begin position="1"/>
        <end position="36"/>
    </location>
</feature>
<dbReference type="InterPro" id="IPR036513">
    <property type="entry name" value="STAS_dom_sf"/>
</dbReference>
<evidence type="ECO:0000313" key="4">
    <source>
        <dbReference type="Proteomes" id="UP000316304"/>
    </source>
</evidence>
<keyword evidence="4" id="KW-1185">Reference proteome</keyword>
<dbReference type="InterPro" id="IPR002645">
    <property type="entry name" value="STAS_dom"/>
</dbReference>
<accession>A0A5C6CKQ2</accession>
<protein>
    <submittedName>
        <fullName evidence="3">Putative anti-sigma factor antagonist BtrV</fullName>
    </submittedName>
</protein>
<reference evidence="3 4" key="1">
    <citation type="submission" date="2019-02" db="EMBL/GenBank/DDBJ databases">
        <title>Deep-cultivation of Planctomycetes and their phenomic and genomic characterization uncovers novel biology.</title>
        <authorList>
            <person name="Wiegand S."/>
            <person name="Jogler M."/>
            <person name="Boedeker C."/>
            <person name="Pinto D."/>
            <person name="Vollmers J."/>
            <person name="Rivas-Marin E."/>
            <person name="Kohn T."/>
            <person name="Peeters S.H."/>
            <person name="Heuer A."/>
            <person name="Rast P."/>
            <person name="Oberbeckmann S."/>
            <person name="Bunk B."/>
            <person name="Jeske O."/>
            <person name="Meyerdierks A."/>
            <person name="Storesund J.E."/>
            <person name="Kallscheuer N."/>
            <person name="Luecker S."/>
            <person name="Lage O.M."/>
            <person name="Pohl T."/>
            <person name="Merkel B.J."/>
            <person name="Hornburger P."/>
            <person name="Mueller R.-W."/>
            <person name="Bruemmer F."/>
            <person name="Labrenz M."/>
            <person name="Spormann A.M."/>
            <person name="Op Den Camp H."/>
            <person name="Overmann J."/>
            <person name="Amann R."/>
            <person name="Jetten M.S.M."/>
            <person name="Mascher T."/>
            <person name="Medema M.H."/>
            <person name="Devos D.P."/>
            <person name="Kaster A.-K."/>
            <person name="Ovreas L."/>
            <person name="Rohde M."/>
            <person name="Galperin M.Y."/>
            <person name="Jogler C."/>
        </authorList>
    </citation>
    <scope>NUCLEOTIDE SEQUENCE [LARGE SCALE GENOMIC DNA]</scope>
    <source>
        <strain evidence="3 4">Pla52o</strain>
    </source>
</reference>
<dbReference type="EMBL" id="SJPT01000002">
    <property type="protein sequence ID" value="TWU25002.1"/>
    <property type="molecule type" value="Genomic_DNA"/>
</dbReference>
<gene>
    <name evidence="3" type="primary">btrV</name>
    <name evidence="3" type="ORF">Pla52o_12990</name>
</gene>
<dbReference type="Pfam" id="PF01740">
    <property type="entry name" value="STAS"/>
    <property type="match status" value="1"/>
</dbReference>
<feature type="domain" description="STAS" evidence="2">
    <location>
        <begin position="51"/>
        <end position="143"/>
    </location>
</feature>
<proteinExistence type="predicted"/>
<name>A0A5C6CKQ2_9BACT</name>
<dbReference type="SUPFAM" id="SSF52091">
    <property type="entry name" value="SpoIIaa-like"/>
    <property type="match status" value="1"/>
</dbReference>
<sequence>MSSHGSVPPDQMLAKQTGPTTPPQRESPGSEKPLVEQTVCCSTSQLNSLKTARQLSDDLVGWINAAPKPEPAASKPRPTLNLDLGDVDWLSSVGINELIQVNRKARKVGVKFVLTEVGDSVREVFELTRLERMFHVVSSAPAD</sequence>
<dbReference type="CDD" id="cd07043">
    <property type="entry name" value="STAS_anti-anti-sigma_factors"/>
    <property type="match status" value="1"/>
</dbReference>
<comment type="caution">
    <text evidence="3">The sequence shown here is derived from an EMBL/GenBank/DDBJ whole genome shotgun (WGS) entry which is preliminary data.</text>
</comment>
<dbReference type="Proteomes" id="UP000316304">
    <property type="component" value="Unassembled WGS sequence"/>
</dbReference>
<dbReference type="RefSeq" id="WP_146593715.1">
    <property type="nucleotide sequence ID" value="NZ_SJPT01000002.1"/>
</dbReference>